<dbReference type="Pfam" id="PF09685">
    <property type="entry name" value="MamF_MmsF"/>
    <property type="match status" value="1"/>
</dbReference>
<evidence type="ECO:0000256" key="2">
    <source>
        <dbReference type="ARBA" id="ARBA00022692"/>
    </source>
</evidence>
<evidence type="ECO:0000256" key="1">
    <source>
        <dbReference type="ARBA" id="ARBA00004141"/>
    </source>
</evidence>
<proteinExistence type="predicted"/>
<organism evidence="6 7">
    <name type="scientific">Brevibacillus gelatini</name>
    <dbReference type="NCBI Taxonomy" id="1655277"/>
    <lineage>
        <taxon>Bacteria</taxon>
        <taxon>Bacillati</taxon>
        <taxon>Bacillota</taxon>
        <taxon>Bacilli</taxon>
        <taxon>Bacillales</taxon>
        <taxon>Paenibacillaceae</taxon>
        <taxon>Brevibacillus</taxon>
    </lineage>
</organism>
<dbReference type="EMBL" id="RHHS01000039">
    <property type="protein sequence ID" value="RNB54681.1"/>
    <property type="molecule type" value="Genomic_DNA"/>
</dbReference>
<accession>A0A3M8AU46</accession>
<gene>
    <name evidence="6" type="ORF">EDM57_16725</name>
</gene>
<protein>
    <submittedName>
        <fullName evidence="6">DUF4870 domain-containing protein</fullName>
    </submittedName>
</protein>
<evidence type="ECO:0000256" key="4">
    <source>
        <dbReference type="ARBA" id="ARBA00023136"/>
    </source>
</evidence>
<evidence type="ECO:0000256" key="3">
    <source>
        <dbReference type="ARBA" id="ARBA00022989"/>
    </source>
</evidence>
<sequence length="116" mass="13297">MNHLVGKDERMWAMIVHLSALIGFLIPFGHVLGPLLVWLFRREEGLYFQEHGKEAVNFSISVTIYAAVSSILLIVFIGLLLLIALFFFWIVFVVIAAVRANEGKSYRYPLTLRFIK</sequence>
<dbReference type="OrthoDB" id="9808930at2"/>
<feature type="transmembrane region" description="Helical" evidence="5">
    <location>
        <begin position="71"/>
        <end position="98"/>
    </location>
</feature>
<keyword evidence="2 5" id="KW-0812">Transmembrane</keyword>
<dbReference type="InterPro" id="IPR019109">
    <property type="entry name" value="MamF_MmsF"/>
</dbReference>
<dbReference type="RefSeq" id="WP_122905822.1">
    <property type="nucleotide sequence ID" value="NZ_RHHS01000039.1"/>
</dbReference>
<keyword evidence="4 5" id="KW-0472">Membrane</keyword>
<dbReference type="Proteomes" id="UP000268829">
    <property type="component" value="Unassembled WGS sequence"/>
</dbReference>
<comment type="subcellular location">
    <subcellularLocation>
        <location evidence="1">Membrane</location>
        <topology evidence="1">Multi-pass membrane protein</topology>
    </subcellularLocation>
</comment>
<dbReference type="AlphaFoldDB" id="A0A3M8AU46"/>
<reference evidence="6 7" key="1">
    <citation type="submission" date="2018-10" db="EMBL/GenBank/DDBJ databases">
        <title>Phylogenomics of Brevibacillus.</title>
        <authorList>
            <person name="Dunlap C."/>
        </authorList>
    </citation>
    <scope>NUCLEOTIDE SEQUENCE [LARGE SCALE GENOMIC DNA]</scope>
    <source>
        <strain evidence="6 7">DSM 100115</strain>
    </source>
</reference>
<keyword evidence="7" id="KW-1185">Reference proteome</keyword>
<evidence type="ECO:0000256" key="5">
    <source>
        <dbReference type="SAM" id="Phobius"/>
    </source>
</evidence>
<keyword evidence="3 5" id="KW-1133">Transmembrane helix</keyword>
<evidence type="ECO:0000313" key="7">
    <source>
        <dbReference type="Proteomes" id="UP000268829"/>
    </source>
</evidence>
<feature type="transmembrane region" description="Helical" evidence="5">
    <location>
        <begin position="12"/>
        <end position="40"/>
    </location>
</feature>
<comment type="caution">
    <text evidence="6">The sequence shown here is derived from an EMBL/GenBank/DDBJ whole genome shotgun (WGS) entry which is preliminary data.</text>
</comment>
<evidence type="ECO:0000313" key="6">
    <source>
        <dbReference type="EMBL" id="RNB54681.1"/>
    </source>
</evidence>
<name>A0A3M8AU46_9BACL</name>